<dbReference type="CDD" id="cd01166">
    <property type="entry name" value="KdgK"/>
    <property type="match status" value="1"/>
</dbReference>
<dbReference type="Gene3D" id="3.40.1190.20">
    <property type="match status" value="1"/>
</dbReference>
<evidence type="ECO:0000313" key="9">
    <source>
        <dbReference type="Proteomes" id="UP000637720"/>
    </source>
</evidence>
<keyword evidence="9" id="KW-1185">Reference proteome</keyword>
<dbReference type="PROSITE" id="PS00584">
    <property type="entry name" value="PFKB_KINASES_2"/>
    <property type="match status" value="1"/>
</dbReference>
<dbReference type="Proteomes" id="UP000637720">
    <property type="component" value="Unassembled WGS sequence"/>
</dbReference>
<feature type="domain" description="Carbohydrate kinase PfkB" evidence="7">
    <location>
        <begin position="19"/>
        <end position="323"/>
    </location>
</feature>
<dbReference type="Pfam" id="PF00294">
    <property type="entry name" value="PfkB"/>
    <property type="match status" value="1"/>
</dbReference>
<dbReference type="EC" id="2.7.1.92" evidence="6"/>
<evidence type="ECO:0000256" key="6">
    <source>
        <dbReference type="HAMAP-Rule" id="MF_01668"/>
    </source>
</evidence>
<dbReference type="GO" id="GO:0047590">
    <property type="term" value="F:5-dehydro-2-deoxygluconokinase activity"/>
    <property type="evidence" value="ECO:0007669"/>
    <property type="project" value="UniProtKB-UniRule"/>
</dbReference>
<evidence type="ECO:0000313" key="8">
    <source>
        <dbReference type="EMBL" id="GGJ98752.1"/>
    </source>
</evidence>
<dbReference type="InterPro" id="IPR011611">
    <property type="entry name" value="PfkB_dom"/>
</dbReference>
<dbReference type="NCBIfam" id="TIGR04382">
    <property type="entry name" value="myo_inos_iolC_N"/>
    <property type="match status" value="1"/>
</dbReference>
<dbReference type="InterPro" id="IPR030830">
    <property type="entry name" value="Myo_inos_IolC"/>
</dbReference>
<comment type="caution">
    <text evidence="8">The sequence shown here is derived from an EMBL/GenBank/DDBJ whole genome shotgun (WGS) entry which is preliminary data.</text>
</comment>
<comment type="catalytic activity">
    <reaction evidence="6">
        <text>5-dehydro-2-deoxy-D-gluconate + ATP = 6-phospho-5-dehydro-2-deoxy-D-gluconate + ADP + H(+)</text>
        <dbReference type="Rhea" id="RHEA:13497"/>
        <dbReference type="ChEBI" id="CHEBI:15378"/>
        <dbReference type="ChEBI" id="CHEBI:16669"/>
        <dbReference type="ChEBI" id="CHEBI:30616"/>
        <dbReference type="ChEBI" id="CHEBI:57949"/>
        <dbReference type="ChEBI" id="CHEBI:456216"/>
        <dbReference type="EC" id="2.7.1.92"/>
    </reaction>
</comment>
<dbReference type="EMBL" id="BMOF01000016">
    <property type="protein sequence ID" value="GGJ98752.1"/>
    <property type="molecule type" value="Genomic_DNA"/>
</dbReference>
<dbReference type="GO" id="GO:0005524">
    <property type="term" value="F:ATP binding"/>
    <property type="evidence" value="ECO:0007669"/>
    <property type="project" value="UniProtKB-UniRule"/>
</dbReference>
<accession>A0A8J3FC47</accession>
<keyword evidence="5 6" id="KW-0067">ATP-binding</keyword>
<dbReference type="GO" id="GO:0019310">
    <property type="term" value="P:inositol catabolic process"/>
    <property type="evidence" value="ECO:0007669"/>
    <property type="project" value="UniProtKB-UniRule"/>
</dbReference>
<proteinExistence type="inferred from homology"/>
<name>A0A8J3FC47_9BACI</name>
<evidence type="ECO:0000256" key="4">
    <source>
        <dbReference type="ARBA" id="ARBA00022777"/>
    </source>
</evidence>
<dbReference type="InterPro" id="IPR029056">
    <property type="entry name" value="Ribokinase-like"/>
</dbReference>
<dbReference type="InterPro" id="IPR022841">
    <property type="entry name" value="DKG_kinase_firmi"/>
</dbReference>
<dbReference type="HAMAP" id="MF_01668">
    <property type="entry name" value="IolC"/>
    <property type="match status" value="1"/>
</dbReference>
<dbReference type="InterPro" id="IPR050306">
    <property type="entry name" value="PfkB_Carbo_kinase"/>
</dbReference>
<dbReference type="SUPFAM" id="SSF53613">
    <property type="entry name" value="Ribokinase-like"/>
    <property type="match status" value="1"/>
</dbReference>
<comment type="similarity">
    <text evidence="1 6">Belongs to the carbohydrate kinase PfkB family.</text>
</comment>
<reference evidence="8" key="1">
    <citation type="journal article" date="2014" name="Int. J. Syst. Evol. Microbiol.">
        <title>Complete genome sequence of Corynebacterium casei LMG S-19264T (=DSM 44701T), isolated from a smear-ripened cheese.</title>
        <authorList>
            <consortium name="US DOE Joint Genome Institute (JGI-PGF)"/>
            <person name="Walter F."/>
            <person name="Albersmeier A."/>
            <person name="Kalinowski J."/>
            <person name="Ruckert C."/>
        </authorList>
    </citation>
    <scope>NUCLEOTIDE SEQUENCE</scope>
    <source>
        <strain evidence="8">JCM 14719</strain>
    </source>
</reference>
<dbReference type="PANTHER" id="PTHR43085:SF49">
    <property type="entry name" value="5-DEHYDRO-2-DEOXYGLUCONOKINASE"/>
    <property type="match status" value="1"/>
</dbReference>
<dbReference type="AlphaFoldDB" id="A0A8J3FC47"/>
<dbReference type="UniPathway" id="UPA00076">
    <property type="reaction ID" value="UER00146"/>
</dbReference>
<dbReference type="InterPro" id="IPR002173">
    <property type="entry name" value="Carboh/pur_kinase_PfkB_CS"/>
</dbReference>
<evidence type="ECO:0000256" key="3">
    <source>
        <dbReference type="ARBA" id="ARBA00022741"/>
    </source>
</evidence>
<protein>
    <recommendedName>
        <fullName evidence="6">5-dehydro-2-deoxygluconokinase</fullName>
        <ecNumber evidence="6">2.7.1.92</ecNumber>
    </recommendedName>
    <alternativeName>
        <fullName evidence="6">2-deoxy-5-keto-D-gluconate kinase</fullName>
        <shortName evidence="6">DKG kinase</shortName>
    </alternativeName>
</protein>
<keyword evidence="2 6" id="KW-0808">Transferase</keyword>
<keyword evidence="4 6" id="KW-0418">Kinase</keyword>
<organism evidence="8 9">
    <name type="scientific">Calditerricola satsumensis</name>
    <dbReference type="NCBI Taxonomy" id="373054"/>
    <lineage>
        <taxon>Bacteria</taxon>
        <taxon>Bacillati</taxon>
        <taxon>Bacillota</taxon>
        <taxon>Bacilli</taxon>
        <taxon>Bacillales</taxon>
        <taxon>Bacillaceae</taxon>
        <taxon>Calditerricola</taxon>
    </lineage>
</organism>
<dbReference type="Gene3D" id="2.20.150.10">
    <property type="entry name" value="putative 5-dehydro-2- deoxygluconokinase"/>
    <property type="match status" value="1"/>
</dbReference>
<evidence type="ECO:0000256" key="1">
    <source>
        <dbReference type="ARBA" id="ARBA00010688"/>
    </source>
</evidence>
<gene>
    <name evidence="6 8" type="primary">iolC</name>
    <name evidence="8" type="ORF">GCM10007043_10920</name>
</gene>
<evidence type="ECO:0000259" key="7">
    <source>
        <dbReference type="Pfam" id="PF00294"/>
    </source>
</evidence>
<sequence length="342" mass="36991">MNGGGDVNGLRFDPTKPLDVIALGRLCIDLNANETGRPLEDVVTFTRYLGGSPANIAVGAARLGLKTGFIGKVADDPFGRFIVRYLREAGIDTSGVVTDAPGSVTGLTFTEMKSPEEGRIYMYRENVADLNLAPNEVSEEYLGSTKALLISGTALARSPSREAVFVALDYARRHGAVVVFDLDYRPYTWSSPEETAVYYKLAAEKSDVVIGTREEFDRLERFDPPSRGDDETTARRLFAHRARLVIVKHGKAGSVAYTRNGQRVVGPVFPARVVKPFGAGDAYAAALLYDLLRGWALERCLTYGSAAAAIVISRHSCSDAMPTAEEIEAYIRQVQSGQGAGA</sequence>
<evidence type="ECO:0000256" key="2">
    <source>
        <dbReference type="ARBA" id="ARBA00022679"/>
    </source>
</evidence>
<dbReference type="InterPro" id="IPR023314">
    <property type="entry name" value="Myo_inos_IolC-like_sf"/>
</dbReference>
<keyword evidence="3 6" id="KW-0547">Nucleotide-binding</keyword>
<comment type="pathway">
    <text evidence="6">Polyol metabolism; myo-inositol degradation into acetyl-CoA; acetyl-CoA from myo-inositol: step 5/7.</text>
</comment>
<reference evidence="8" key="2">
    <citation type="submission" date="2020-09" db="EMBL/GenBank/DDBJ databases">
        <authorList>
            <person name="Sun Q."/>
            <person name="Ohkuma M."/>
        </authorList>
    </citation>
    <scope>NUCLEOTIDE SEQUENCE</scope>
    <source>
        <strain evidence="8">JCM 14719</strain>
    </source>
</reference>
<comment type="function">
    <text evidence="6">Catalyzes the phosphorylation of 5-dehydro-2-deoxy-D-gluconate (2-deoxy-5-keto-D-gluconate or DKG) to 6-phospho-5-dehydro-2-deoxy-D-gluconate (DKGP).</text>
</comment>
<evidence type="ECO:0000256" key="5">
    <source>
        <dbReference type="ARBA" id="ARBA00022840"/>
    </source>
</evidence>
<dbReference type="PANTHER" id="PTHR43085">
    <property type="entry name" value="HEXOKINASE FAMILY MEMBER"/>
    <property type="match status" value="1"/>
</dbReference>